<protein>
    <submittedName>
        <fullName evidence="2">Uncharacterized protein</fullName>
    </submittedName>
</protein>
<dbReference type="AlphaFoldDB" id="A0A4R6ACG7"/>
<dbReference type="Proteomes" id="UP000294562">
    <property type="component" value="Unassembled WGS sequence"/>
</dbReference>
<comment type="caution">
    <text evidence="2">The sequence shown here is derived from an EMBL/GenBank/DDBJ whole genome shotgun (WGS) entry which is preliminary data.</text>
</comment>
<accession>A0A4R6ACG7</accession>
<gene>
    <name evidence="2" type="ORF">E2L05_19940</name>
</gene>
<feature type="region of interest" description="Disordered" evidence="1">
    <location>
        <begin position="204"/>
        <end position="223"/>
    </location>
</feature>
<sequence length="223" mass="25733">MKLERHVLETMPELEQSRTIEKDSERGAPEKTTGQTGDIAALVQAALSNSPDRQAFRRQLHAQGLELYIRGKTPGVVHLESGKKHRLKTLNLELLQAFEALPDAQLNESREKTAPEGEKEKGAEALPEPQRHQAQTQQPPDLRDAWRAELEHLRERHEQNRQAEAEQSGNLLRELRALVRFAVSDTLKGIRSRALKMLERLKIKPRQHEYERLRRDPKHERGR</sequence>
<name>A0A4R6ACG7_9RHOB</name>
<evidence type="ECO:0000313" key="2">
    <source>
        <dbReference type="EMBL" id="TDL81691.1"/>
    </source>
</evidence>
<dbReference type="EMBL" id="SMZO01000098">
    <property type="protein sequence ID" value="TDL81691.1"/>
    <property type="molecule type" value="Genomic_DNA"/>
</dbReference>
<proteinExistence type="predicted"/>
<organism evidence="2 3">
    <name type="scientific">Meridianimarinicoccus aquatilis</name>
    <dbReference type="NCBI Taxonomy" id="2552766"/>
    <lineage>
        <taxon>Bacteria</taxon>
        <taxon>Pseudomonadati</taxon>
        <taxon>Pseudomonadota</taxon>
        <taxon>Alphaproteobacteria</taxon>
        <taxon>Rhodobacterales</taxon>
        <taxon>Paracoccaceae</taxon>
        <taxon>Meridianimarinicoccus</taxon>
    </lineage>
</organism>
<reference evidence="2 3" key="1">
    <citation type="submission" date="2019-03" db="EMBL/GenBank/DDBJ databases">
        <title>Rhodobacteraceae bacterium SM1902, a new member of the family Rhodobacteraceae isolated from Yantai.</title>
        <authorList>
            <person name="Sun Y."/>
        </authorList>
    </citation>
    <scope>NUCLEOTIDE SEQUENCE [LARGE SCALE GENOMIC DNA]</scope>
    <source>
        <strain evidence="2 3">SM1902</strain>
    </source>
</reference>
<evidence type="ECO:0000313" key="3">
    <source>
        <dbReference type="Proteomes" id="UP000294562"/>
    </source>
</evidence>
<dbReference type="RefSeq" id="WP_133344745.1">
    <property type="nucleotide sequence ID" value="NZ_SMZO01000098.1"/>
</dbReference>
<evidence type="ECO:0000256" key="1">
    <source>
        <dbReference type="SAM" id="MobiDB-lite"/>
    </source>
</evidence>
<feature type="region of interest" description="Disordered" evidence="1">
    <location>
        <begin position="103"/>
        <end position="142"/>
    </location>
</feature>
<feature type="compositionally biased region" description="Basic and acidic residues" evidence="1">
    <location>
        <begin position="15"/>
        <end position="29"/>
    </location>
</feature>
<keyword evidence="3" id="KW-1185">Reference proteome</keyword>
<dbReference type="OrthoDB" id="7833483at2"/>
<feature type="compositionally biased region" description="Basic and acidic residues" evidence="1">
    <location>
        <begin position="108"/>
        <end position="123"/>
    </location>
</feature>
<feature type="region of interest" description="Disordered" evidence="1">
    <location>
        <begin position="1"/>
        <end position="36"/>
    </location>
</feature>